<name>A0AAW1UEA2_9CUCU</name>
<proteinExistence type="predicted"/>
<dbReference type="Proteomes" id="UP001431783">
    <property type="component" value="Unassembled WGS sequence"/>
</dbReference>
<protein>
    <submittedName>
        <fullName evidence="1">Uncharacterized protein</fullName>
    </submittedName>
</protein>
<organism evidence="1 2">
    <name type="scientific">Henosepilachna vigintioctopunctata</name>
    <dbReference type="NCBI Taxonomy" id="420089"/>
    <lineage>
        <taxon>Eukaryota</taxon>
        <taxon>Metazoa</taxon>
        <taxon>Ecdysozoa</taxon>
        <taxon>Arthropoda</taxon>
        <taxon>Hexapoda</taxon>
        <taxon>Insecta</taxon>
        <taxon>Pterygota</taxon>
        <taxon>Neoptera</taxon>
        <taxon>Endopterygota</taxon>
        <taxon>Coleoptera</taxon>
        <taxon>Polyphaga</taxon>
        <taxon>Cucujiformia</taxon>
        <taxon>Coccinelloidea</taxon>
        <taxon>Coccinellidae</taxon>
        <taxon>Epilachninae</taxon>
        <taxon>Epilachnini</taxon>
        <taxon>Henosepilachna</taxon>
    </lineage>
</organism>
<evidence type="ECO:0000313" key="2">
    <source>
        <dbReference type="Proteomes" id="UP001431783"/>
    </source>
</evidence>
<evidence type="ECO:0000313" key="1">
    <source>
        <dbReference type="EMBL" id="KAK9879345.1"/>
    </source>
</evidence>
<comment type="caution">
    <text evidence="1">The sequence shown here is derived from an EMBL/GenBank/DDBJ whole genome shotgun (WGS) entry which is preliminary data.</text>
</comment>
<accession>A0AAW1UEA2</accession>
<gene>
    <name evidence="1" type="ORF">WA026_004196</name>
</gene>
<sequence length="167" mass="19033">MDKYLKALQEPDQLDKYQFHYNPKTTPVGHIRPRLITSNSQTRPIGPSTVITLHYPRPLSTKTTQDASRRFHVMLQEERDPPPSRRISECNGGGSRDELVGGGWWCVLPRPLTPSRSPQVTGRPTGGFWGLNLYVQIDDVKRINWEDMVECVLIGLCGGFRRSKDLF</sequence>
<dbReference type="EMBL" id="JARQZJ010000061">
    <property type="protein sequence ID" value="KAK9879345.1"/>
    <property type="molecule type" value="Genomic_DNA"/>
</dbReference>
<reference evidence="1 2" key="1">
    <citation type="submission" date="2023-03" db="EMBL/GenBank/DDBJ databases">
        <title>Genome insight into feeding habits of ladybird beetles.</title>
        <authorList>
            <person name="Li H.-S."/>
            <person name="Huang Y.-H."/>
            <person name="Pang H."/>
        </authorList>
    </citation>
    <scope>NUCLEOTIDE SEQUENCE [LARGE SCALE GENOMIC DNA]</scope>
    <source>
        <strain evidence="1">SYSU_2023b</strain>
        <tissue evidence="1">Whole body</tissue>
    </source>
</reference>
<dbReference type="AlphaFoldDB" id="A0AAW1UEA2"/>
<keyword evidence="2" id="KW-1185">Reference proteome</keyword>